<dbReference type="OrthoDB" id="975426at2"/>
<comment type="caution">
    <text evidence="2">The sequence shown here is derived from an EMBL/GenBank/DDBJ whole genome shotgun (WGS) entry which is preliminary data.</text>
</comment>
<keyword evidence="3" id="KW-1185">Reference proteome</keyword>
<gene>
    <name evidence="2" type="ORF">F3059_03475</name>
</gene>
<sequence>MRIWIIAFSVFWSVCSVSQTRYFDSDPQLNDKRLAIEFNTELYASSNAISNQFLYGFISGGEISSSTQEDMLKNTSYQNRLGVDFNTGFTVHFKPENQNKISYSFGIHDRQHANASFSGNALKLLIDGNKQFAGEEIDLSEFSFSMIRYQQIKAGISWKYKPGKSFHFSASFLNGEQYQSAQMDYLTLYSSAYGDEIRFNGEGTIYQSDPENRGFAKSNGYGASIDIQHDWELALGQNQNGLLSVALNDIGFIAFDGSSHKQEIDTLYSYKGTQLGNVILPFDTSYTFIGPDSLAEDILKKKDTTGYNIILPGWFRVNLYQQFENFDVKAGFQARFNGSHNPYFYVESKYFLNEKWKLGGILGAGGYSNFNIGTSVEYSTDKITLQALSQHLESVVVPSRLGGLNVQVRAIVKI</sequence>
<dbReference type="Pfam" id="PF18990">
    <property type="entry name" value="DUF5723"/>
    <property type="match status" value="1"/>
</dbReference>
<evidence type="ECO:0000313" key="3">
    <source>
        <dbReference type="Proteomes" id="UP000435357"/>
    </source>
</evidence>
<dbReference type="RefSeq" id="WP_151166556.1">
    <property type="nucleotide sequence ID" value="NZ_WACR01000002.1"/>
</dbReference>
<feature type="domain" description="DUF5723" evidence="1">
    <location>
        <begin position="39"/>
        <end position="384"/>
    </location>
</feature>
<dbReference type="Proteomes" id="UP000435357">
    <property type="component" value="Unassembled WGS sequence"/>
</dbReference>
<evidence type="ECO:0000313" key="2">
    <source>
        <dbReference type="EMBL" id="KAB1065731.1"/>
    </source>
</evidence>
<dbReference type="AlphaFoldDB" id="A0A6N6MBD2"/>
<accession>A0A6N6MBD2</accession>
<organism evidence="2 3">
    <name type="scientific">Salibacter halophilus</name>
    <dbReference type="NCBI Taxonomy" id="1803916"/>
    <lineage>
        <taxon>Bacteria</taxon>
        <taxon>Pseudomonadati</taxon>
        <taxon>Bacteroidota</taxon>
        <taxon>Flavobacteriia</taxon>
        <taxon>Flavobacteriales</taxon>
        <taxon>Salibacteraceae</taxon>
        <taxon>Salibacter</taxon>
    </lineage>
</organism>
<name>A0A6N6MBD2_9FLAO</name>
<dbReference type="EMBL" id="WACR01000002">
    <property type="protein sequence ID" value="KAB1065731.1"/>
    <property type="molecule type" value="Genomic_DNA"/>
</dbReference>
<evidence type="ECO:0000259" key="1">
    <source>
        <dbReference type="Pfam" id="PF18990"/>
    </source>
</evidence>
<proteinExistence type="predicted"/>
<protein>
    <recommendedName>
        <fullName evidence="1">DUF5723 domain-containing protein</fullName>
    </recommendedName>
</protein>
<reference evidence="2 3" key="1">
    <citation type="submission" date="2019-09" db="EMBL/GenBank/DDBJ databases">
        <title>Genomes of Cryomorphaceae.</title>
        <authorList>
            <person name="Bowman J.P."/>
        </authorList>
    </citation>
    <scope>NUCLEOTIDE SEQUENCE [LARGE SCALE GENOMIC DNA]</scope>
    <source>
        <strain evidence="2 3">KCTC 52047</strain>
    </source>
</reference>
<dbReference type="InterPro" id="IPR043781">
    <property type="entry name" value="DUF5723"/>
</dbReference>